<name>A0A9N7U9Q4_PLEPL</name>
<dbReference type="EMBL" id="CADEAL010001001">
    <property type="protein sequence ID" value="CAB1427794.1"/>
    <property type="molecule type" value="Genomic_DNA"/>
</dbReference>
<feature type="compositionally biased region" description="Pro residues" evidence="1">
    <location>
        <begin position="191"/>
        <end position="209"/>
    </location>
</feature>
<reference evidence="2" key="1">
    <citation type="submission" date="2020-03" db="EMBL/GenBank/DDBJ databases">
        <authorList>
            <person name="Weist P."/>
        </authorList>
    </citation>
    <scope>NUCLEOTIDE SEQUENCE</scope>
</reference>
<feature type="region of interest" description="Disordered" evidence="1">
    <location>
        <begin position="91"/>
        <end position="138"/>
    </location>
</feature>
<feature type="compositionally biased region" description="Basic residues" evidence="1">
    <location>
        <begin position="121"/>
        <end position="134"/>
    </location>
</feature>
<comment type="caution">
    <text evidence="2">The sequence shown here is derived from an EMBL/GenBank/DDBJ whole genome shotgun (WGS) entry which is preliminary data.</text>
</comment>
<feature type="compositionally biased region" description="Low complexity" evidence="1">
    <location>
        <begin position="181"/>
        <end position="190"/>
    </location>
</feature>
<evidence type="ECO:0000313" key="2">
    <source>
        <dbReference type="EMBL" id="CAB1427794.1"/>
    </source>
</evidence>
<organism evidence="2 3">
    <name type="scientific">Pleuronectes platessa</name>
    <name type="common">European plaice</name>
    <dbReference type="NCBI Taxonomy" id="8262"/>
    <lineage>
        <taxon>Eukaryota</taxon>
        <taxon>Metazoa</taxon>
        <taxon>Chordata</taxon>
        <taxon>Craniata</taxon>
        <taxon>Vertebrata</taxon>
        <taxon>Euteleostomi</taxon>
        <taxon>Actinopterygii</taxon>
        <taxon>Neopterygii</taxon>
        <taxon>Teleostei</taxon>
        <taxon>Neoteleostei</taxon>
        <taxon>Acanthomorphata</taxon>
        <taxon>Carangaria</taxon>
        <taxon>Pleuronectiformes</taxon>
        <taxon>Pleuronectoidei</taxon>
        <taxon>Pleuronectidae</taxon>
        <taxon>Pleuronectes</taxon>
    </lineage>
</organism>
<dbReference type="AlphaFoldDB" id="A0A9N7U9Q4"/>
<protein>
    <submittedName>
        <fullName evidence="2">Uncharacterized protein</fullName>
    </submittedName>
</protein>
<feature type="region of interest" description="Disordered" evidence="1">
    <location>
        <begin position="181"/>
        <end position="209"/>
    </location>
</feature>
<evidence type="ECO:0000256" key="1">
    <source>
        <dbReference type="SAM" id="MobiDB-lite"/>
    </source>
</evidence>
<sequence>MGRLPSVCEELMENATGDRKSSESEKHFIVHLNGAALGFPSEPMGKTTLQVLTLGHYSRATGFKLTSRKSNTEECGTCVWTGMYIYLSPGAQGRGGGSEVESGSGALSVPGQSPDVARASHNSRARLHGRRRHPCSLAPPPPKCSYFIITSLGDSSHQAITLRNRSTRRRGRAGRFRISLAVSSSSSSLPPRCPPPLHSPPQPMLDPVPVPVDVSGPPLETSLRTGDDTVSGSLLSQSKCHSGDGGGLTFPVADAGAGSLGAGCHPLWFPPQTHAPFISLTETFPPSPNSPCSSAVFPMSFPSSTMYVKMNGGQIKPDKPNSRRKIWLMSVILAKLWAIDGPKEGHGHMVYQVSLWSIQQLGRGDIKQQGLEDDWAKMYI</sequence>
<proteinExistence type="predicted"/>
<gene>
    <name evidence="2" type="ORF">PLEPLA_LOCUS15739</name>
</gene>
<accession>A0A9N7U9Q4</accession>
<keyword evidence="3" id="KW-1185">Reference proteome</keyword>
<evidence type="ECO:0000313" key="3">
    <source>
        <dbReference type="Proteomes" id="UP001153269"/>
    </source>
</evidence>
<dbReference type="Proteomes" id="UP001153269">
    <property type="component" value="Unassembled WGS sequence"/>
</dbReference>